<gene>
    <name evidence="2" type="ORF">IQ63_20125</name>
</gene>
<dbReference type="Proteomes" id="UP000037151">
    <property type="component" value="Unassembled WGS sequence"/>
</dbReference>
<evidence type="ECO:0000256" key="1">
    <source>
        <dbReference type="SAM" id="Phobius"/>
    </source>
</evidence>
<sequence length="138" mass="15104">MRLGLRCVRRWRRGEGALGGKRWGRSALVRGLFVVLGVLRGMLLPGAGCVWLGRVSLREEGCPACVRGRRTLMPVGPWALSMYPGPPTSLGRRCGLRGRGGGRRTRLRLRVGGSRDGVGRREVRLCRGFPSRVSGRGI</sequence>
<organism evidence="2 3">
    <name type="scientific">Streptomyces acidiscabies</name>
    <dbReference type="NCBI Taxonomy" id="42234"/>
    <lineage>
        <taxon>Bacteria</taxon>
        <taxon>Bacillati</taxon>
        <taxon>Actinomycetota</taxon>
        <taxon>Actinomycetes</taxon>
        <taxon>Kitasatosporales</taxon>
        <taxon>Streptomycetaceae</taxon>
        <taxon>Streptomyces</taxon>
    </lineage>
</organism>
<dbReference type="PATRIC" id="fig|42234.21.peg.4150"/>
<dbReference type="EMBL" id="JPPY01000128">
    <property type="protein sequence ID" value="KND33195.1"/>
    <property type="molecule type" value="Genomic_DNA"/>
</dbReference>
<keyword evidence="1" id="KW-0472">Membrane</keyword>
<keyword evidence="1" id="KW-0812">Transmembrane</keyword>
<evidence type="ECO:0000313" key="3">
    <source>
        <dbReference type="Proteomes" id="UP000037151"/>
    </source>
</evidence>
<dbReference type="AlphaFoldDB" id="A0A0L0K6E3"/>
<accession>A0A0L0K6E3</accession>
<reference evidence="3" key="1">
    <citation type="submission" date="2014-07" db="EMBL/GenBank/DDBJ databases">
        <title>Genome sequencing of plant-pathogenic Streptomyces species.</title>
        <authorList>
            <person name="Harrison J."/>
            <person name="Sapp M."/>
            <person name="Thwaites R."/>
            <person name="Studholme D.J."/>
        </authorList>
    </citation>
    <scope>NUCLEOTIDE SEQUENCE [LARGE SCALE GENOMIC DNA]</scope>
    <source>
        <strain evidence="3">NCPPB 4445</strain>
    </source>
</reference>
<proteinExistence type="predicted"/>
<keyword evidence="1" id="KW-1133">Transmembrane helix</keyword>
<comment type="caution">
    <text evidence="2">The sequence shown here is derived from an EMBL/GenBank/DDBJ whole genome shotgun (WGS) entry which is preliminary data.</text>
</comment>
<name>A0A0L0K6E3_9ACTN</name>
<protein>
    <submittedName>
        <fullName evidence="2">Uncharacterized protein</fullName>
    </submittedName>
</protein>
<feature type="transmembrane region" description="Helical" evidence="1">
    <location>
        <begin position="31"/>
        <end position="53"/>
    </location>
</feature>
<evidence type="ECO:0000313" key="2">
    <source>
        <dbReference type="EMBL" id="KND33195.1"/>
    </source>
</evidence>